<dbReference type="Gene3D" id="3.30.2300.20">
    <property type="match status" value="1"/>
</dbReference>
<evidence type="ECO:0000259" key="7">
    <source>
        <dbReference type="Pfam" id="PF01728"/>
    </source>
</evidence>
<evidence type="ECO:0000313" key="11">
    <source>
        <dbReference type="Proteomes" id="UP001429354"/>
    </source>
</evidence>
<evidence type="ECO:0000256" key="5">
    <source>
        <dbReference type="ARBA" id="ARBA00022691"/>
    </source>
</evidence>
<comment type="caution">
    <text evidence="10">The sequence shown here is derived from an EMBL/GenBank/DDBJ whole genome shotgun (WGS) entry which is preliminary data.</text>
</comment>
<dbReference type="InterPro" id="IPR029063">
    <property type="entry name" value="SAM-dependent_MTases_sf"/>
</dbReference>
<evidence type="ECO:0000256" key="1">
    <source>
        <dbReference type="ARBA" id="ARBA00022490"/>
    </source>
</evidence>
<keyword evidence="3 6" id="KW-0489">Methyltransferase</keyword>
<dbReference type="SUPFAM" id="SSF53335">
    <property type="entry name" value="S-adenosyl-L-methionine-dependent methyltransferases"/>
    <property type="match status" value="1"/>
</dbReference>
<keyword evidence="4 6" id="KW-0808">Transferase</keyword>
<dbReference type="PANTHER" id="PTHR37524:SF2">
    <property type="entry name" value="RIBOSOMAL RNA METHYLTRANSFERASE FTSJ DOMAIN-CONTAINING PROTEIN"/>
    <property type="match status" value="1"/>
</dbReference>
<dbReference type="PIRSF" id="PIRSF028774">
    <property type="entry name" value="UCP028774"/>
    <property type="match status" value="1"/>
</dbReference>
<evidence type="ECO:0000259" key="8">
    <source>
        <dbReference type="Pfam" id="PF18125"/>
    </source>
</evidence>
<dbReference type="PANTHER" id="PTHR37524">
    <property type="entry name" value="RIBOSOMAL RNA LARGE SUBUNIT METHYLTRANSFERASE M"/>
    <property type="match status" value="1"/>
</dbReference>
<dbReference type="RefSeq" id="WP_162350907.1">
    <property type="nucleotide sequence ID" value="NZ_QOVG01000015.1"/>
</dbReference>
<evidence type="ECO:0000259" key="9">
    <source>
        <dbReference type="Pfam" id="PF21239"/>
    </source>
</evidence>
<keyword evidence="2 6" id="KW-0698">rRNA processing</keyword>
<name>A0ABX0AF63_9GAMM</name>
<dbReference type="EMBL" id="QOVG01000015">
    <property type="protein sequence ID" value="NDK40244.1"/>
    <property type="molecule type" value="Genomic_DNA"/>
</dbReference>
<evidence type="ECO:0000256" key="6">
    <source>
        <dbReference type="HAMAP-Rule" id="MF_01551"/>
    </source>
</evidence>
<dbReference type="InterPro" id="IPR048646">
    <property type="entry name" value="RlmM_THUMP-like"/>
</dbReference>
<feature type="binding site" evidence="6">
    <location>
        <position position="184"/>
    </location>
    <ligand>
        <name>S-adenosyl-L-methionine</name>
        <dbReference type="ChEBI" id="CHEBI:59789"/>
    </ligand>
</feature>
<comment type="subunit">
    <text evidence="6">Monomer.</text>
</comment>
<feature type="binding site" evidence="6">
    <location>
        <position position="272"/>
    </location>
    <ligand>
        <name>S-adenosyl-L-methionine</name>
        <dbReference type="ChEBI" id="CHEBI:59789"/>
    </ligand>
</feature>
<keyword evidence="1 6" id="KW-0963">Cytoplasm</keyword>
<sequence length="348" mass="39076">MSGLLCYCRQGFEPELAAELGERAALAGFPGYARTERNSAFVVFMGEDAGGLSRALPWRELIYARQKLQLIAELPALDPKDRITPMLAALAGQTRFGDLWVEHPDSDTAKPLAGLARSFGNALRPALRKAGLLSDKENPRLPRLHVVFVDGNHAYLCIADPADASPWPLGIPRLKLLSDAPSRSALKLEEALLSLLDAGEREHLLKAGMTAADLGAAPGGWTWILTRHHLRVTSVDNGPLKQNVMDSGLVEHLRADGFQWKPSRSLDWMVCDMVEQPRRVAERMATWFREGWCRHAVFNLKLPMKKRWDETRLCLDLFVEQAERPVMVRAKQLYHDREEITVFATTRR</sequence>
<comment type="catalytic activity">
    <reaction evidence="6">
        <text>cytidine(2498) in 23S rRNA + S-adenosyl-L-methionine = 2'-O-methylcytidine(2498) in 23S rRNA + S-adenosyl-L-homocysteine + H(+)</text>
        <dbReference type="Rhea" id="RHEA:42788"/>
        <dbReference type="Rhea" id="RHEA-COMP:10244"/>
        <dbReference type="Rhea" id="RHEA-COMP:10245"/>
        <dbReference type="ChEBI" id="CHEBI:15378"/>
        <dbReference type="ChEBI" id="CHEBI:57856"/>
        <dbReference type="ChEBI" id="CHEBI:59789"/>
        <dbReference type="ChEBI" id="CHEBI:74495"/>
        <dbReference type="ChEBI" id="CHEBI:82748"/>
        <dbReference type="EC" id="2.1.1.186"/>
    </reaction>
</comment>
<keyword evidence="5 6" id="KW-0949">S-adenosyl-L-methionine</keyword>
<feature type="active site" description="Proton acceptor" evidence="6">
    <location>
        <position position="301"/>
    </location>
</feature>
<gene>
    <name evidence="6" type="primary">rlmM</name>
    <name evidence="10" type="ORF">DT603_15505</name>
</gene>
<dbReference type="Gene3D" id="3.30.70.2810">
    <property type="match status" value="1"/>
</dbReference>
<comment type="subcellular location">
    <subcellularLocation>
        <location evidence="6">Cytoplasm</location>
    </subcellularLocation>
</comment>
<feature type="binding site" evidence="6">
    <location>
        <position position="256"/>
    </location>
    <ligand>
        <name>S-adenosyl-L-methionine</name>
        <dbReference type="ChEBI" id="CHEBI:59789"/>
    </ligand>
</feature>
<feature type="domain" description="Ribosomal RNA large subunit methyltransferase M THUMP-like" evidence="9">
    <location>
        <begin position="81"/>
        <end position="157"/>
    </location>
</feature>
<keyword evidence="11" id="KW-1185">Reference proteome</keyword>
<dbReference type="HAMAP" id="MF_01551">
    <property type="entry name" value="23SrRNA_methyltr_M"/>
    <property type="match status" value="1"/>
</dbReference>
<organism evidence="10 11">
    <name type="scientific">Pseudoxanthomonas gei</name>
    <dbReference type="NCBI Taxonomy" id="1383030"/>
    <lineage>
        <taxon>Bacteria</taxon>
        <taxon>Pseudomonadati</taxon>
        <taxon>Pseudomonadota</taxon>
        <taxon>Gammaproteobacteria</taxon>
        <taxon>Lysobacterales</taxon>
        <taxon>Lysobacteraceae</taxon>
        <taxon>Pseudoxanthomonas</taxon>
    </lineage>
</organism>
<dbReference type="NCBIfam" id="NF008734">
    <property type="entry name" value="PRK11760.1"/>
    <property type="match status" value="1"/>
</dbReference>
<protein>
    <recommendedName>
        <fullName evidence="6">Ribosomal RNA large subunit methyltransferase M</fullName>
        <ecNumber evidence="6">2.1.1.186</ecNumber>
    </recommendedName>
    <alternativeName>
        <fullName evidence="6">23S rRNA (cytidine2498-2'-O)-methyltransferase</fullName>
    </alternativeName>
    <alternativeName>
        <fullName evidence="6">23S rRNA 2'-O-ribose methyltransferase RlmM</fullName>
    </alternativeName>
</protein>
<dbReference type="InterPro" id="IPR040739">
    <property type="entry name" value="RlmM_FDX"/>
</dbReference>
<reference evidence="10 11" key="1">
    <citation type="submission" date="2018-07" db="EMBL/GenBank/DDBJ databases">
        <title>Whole genome Sequencing of Pseudoxanthomonas gei KCTC 32298 (T).</title>
        <authorList>
            <person name="Kumar S."/>
            <person name="Bansal K."/>
            <person name="Kaur A."/>
            <person name="Patil P."/>
            <person name="Sharma S."/>
            <person name="Patil P.B."/>
        </authorList>
    </citation>
    <scope>NUCLEOTIDE SEQUENCE [LARGE SCALE GENOMIC DNA]</scope>
    <source>
        <strain evidence="10 11">KCTC 32298</strain>
    </source>
</reference>
<dbReference type="InterPro" id="IPR011224">
    <property type="entry name" value="rRNA_MeTrfase_M"/>
</dbReference>
<comment type="similarity">
    <text evidence="6">Belongs to the class I-like SAM-binding methyltransferase superfamily. RNA methyltransferase RlmE family. RlmM subfamily.</text>
</comment>
<feature type="binding site" evidence="6">
    <location>
        <position position="236"/>
    </location>
    <ligand>
        <name>S-adenosyl-L-methionine</name>
        <dbReference type="ChEBI" id="CHEBI:59789"/>
    </ligand>
</feature>
<feature type="binding site" evidence="6">
    <location>
        <begin position="217"/>
        <end position="220"/>
    </location>
    <ligand>
        <name>S-adenosyl-L-methionine</name>
        <dbReference type="ChEBI" id="CHEBI:59789"/>
    </ligand>
</feature>
<evidence type="ECO:0000256" key="3">
    <source>
        <dbReference type="ARBA" id="ARBA00022603"/>
    </source>
</evidence>
<dbReference type="Pfam" id="PF01728">
    <property type="entry name" value="FtsJ"/>
    <property type="match status" value="1"/>
</dbReference>
<dbReference type="Proteomes" id="UP001429354">
    <property type="component" value="Unassembled WGS sequence"/>
</dbReference>
<evidence type="ECO:0000313" key="10">
    <source>
        <dbReference type="EMBL" id="NDK40244.1"/>
    </source>
</evidence>
<dbReference type="InterPro" id="IPR002877">
    <property type="entry name" value="RNA_MeTrfase_FtsJ_dom"/>
</dbReference>
<feature type="domain" description="RlmM ferredoxin-like" evidence="8">
    <location>
        <begin position="1"/>
        <end position="68"/>
    </location>
</feature>
<proteinExistence type="inferred from homology"/>
<evidence type="ECO:0000256" key="4">
    <source>
        <dbReference type="ARBA" id="ARBA00022679"/>
    </source>
</evidence>
<evidence type="ECO:0000256" key="2">
    <source>
        <dbReference type="ARBA" id="ARBA00022552"/>
    </source>
</evidence>
<feature type="domain" description="Ribosomal RNA methyltransferase FtsJ" evidence="7">
    <location>
        <begin position="182"/>
        <end position="274"/>
    </location>
</feature>
<accession>A0ABX0AF63</accession>
<dbReference type="Pfam" id="PF18125">
    <property type="entry name" value="RlmM_FDX"/>
    <property type="match status" value="1"/>
</dbReference>
<dbReference type="Pfam" id="PF21239">
    <property type="entry name" value="RLMM_N"/>
    <property type="match status" value="1"/>
</dbReference>
<dbReference type="EC" id="2.1.1.186" evidence="6"/>
<comment type="function">
    <text evidence="6">Catalyzes the 2'-O-methylation at nucleotide C2498 in 23S rRNA.</text>
</comment>
<dbReference type="Gene3D" id="3.40.50.150">
    <property type="entry name" value="Vaccinia Virus protein VP39"/>
    <property type="match status" value="1"/>
</dbReference>